<comment type="caution">
    <text evidence="1">The sequence shown here is derived from an EMBL/GenBank/DDBJ whole genome shotgun (WGS) entry which is preliminary data.</text>
</comment>
<dbReference type="Proteomes" id="UP000773462">
    <property type="component" value="Unassembled WGS sequence"/>
</dbReference>
<dbReference type="EMBL" id="JAGGLV010000003">
    <property type="protein sequence ID" value="MBP2111207.1"/>
    <property type="molecule type" value="Genomic_DNA"/>
</dbReference>
<name>A0ABS4NPE1_9BACL</name>
<reference evidence="1 2" key="1">
    <citation type="submission" date="2021-03" db="EMBL/GenBank/DDBJ databases">
        <title>Genomic Encyclopedia of Type Strains, Phase IV (KMG-IV): sequencing the most valuable type-strain genomes for metagenomic binning, comparative biology and taxonomic classification.</title>
        <authorList>
            <person name="Goeker M."/>
        </authorList>
    </citation>
    <scope>NUCLEOTIDE SEQUENCE [LARGE SCALE GENOMIC DNA]</scope>
    <source>
        <strain evidence="1 2">DSM 101953</strain>
    </source>
</reference>
<sequence length="368" mass="41117">MAQRFHSKRKVLATVLAALIAGSLIMIGAMSTATPDEAAPLLIVNGQEATTAEFNWHLQLNRALTADYFMQTYNAGYSEDFWLTDYSGEIPLQRWIRDAQTQLLTKQAELQLAEEAGVISDISFEAFLIGMERENIRRSQAAVNKEVVYGPKHLDGQAYYSYYMSNLEDATIDAMRRNGSIVITAEQERLEYEANLAAKYSRQGTIRLEWVTLPYGPESEYKNQSGAMDRMKDLQATVLAGTESTGTELTGTTLREQADKLGVYARELTVTSTSRRTAALENPMVLLAAEQLAQGQMSSLIVENGAVHLLYCLSEAEPEVLPFDQVKDKIAQDLAQQKFRALVDHKRSEAVVEWNNQMAEDLARQAIQ</sequence>
<protein>
    <recommendedName>
        <fullName evidence="3">Peptidyl-prolyl cis-trans isomerase</fullName>
    </recommendedName>
</protein>
<dbReference type="RefSeq" id="WP_209870713.1">
    <property type="nucleotide sequence ID" value="NZ_JAGGLV010000003.1"/>
</dbReference>
<accession>A0ABS4NPE1</accession>
<organism evidence="1 2">
    <name type="scientific">Paenibacillus silagei</name>
    <dbReference type="NCBI Taxonomy" id="1670801"/>
    <lineage>
        <taxon>Bacteria</taxon>
        <taxon>Bacillati</taxon>
        <taxon>Bacillota</taxon>
        <taxon>Bacilli</taxon>
        <taxon>Bacillales</taxon>
        <taxon>Paenibacillaceae</taxon>
        <taxon>Paenibacillus</taxon>
    </lineage>
</organism>
<evidence type="ECO:0000313" key="1">
    <source>
        <dbReference type="EMBL" id="MBP2111207.1"/>
    </source>
</evidence>
<evidence type="ECO:0000313" key="2">
    <source>
        <dbReference type="Proteomes" id="UP000773462"/>
    </source>
</evidence>
<proteinExistence type="predicted"/>
<keyword evidence="2" id="KW-1185">Reference proteome</keyword>
<evidence type="ECO:0008006" key="3">
    <source>
        <dbReference type="Google" id="ProtNLM"/>
    </source>
</evidence>
<gene>
    <name evidence="1" type="ORF">J2Z70_001348</name>
</gene>